<feature type="transmembrane region" description="Helical" evidence="1">
    <location>
        <begin position="423"/>
        <end position="443"/>
    </location>
</feature>
<sequence>MGDSSPQIQENLAERPKDYEQVMATTPDVHNHSVAMKIQMDEENYEKYVTTTLEEKPSKGEVLCWYLYELCSYFIHTVLIPIVFPLIISQTVSMPHEPQRGWLNSYRDLKCRKNEMQLYEGLIQRSISVSDMNFSPLEWTSISWFTGLILSAPLLAIVSIHLDYDTNPQLIPGVATGLGVIFCLPVGFFRKSWILPLYIAIIVAANTIGAAFHARHLGLMIRGFIGSTIMKTRFPDRRAFGSYLSLYSTAAGCLGAAIISSFTYHMLGRNDHFTALWIVSIFSGLKWGVGLVHVFSANRPSASAFSSSNSIPKIHALSIFKFPFAVGSLAAVFLSSFSTMCIFAGGVLYAIGYLCLQPVNILFLWLMYFVFPILSLSLLHLLQQVIRADAMKMKLLGFLLATLSSGFGFYFHKDNWEMKHLLVFAGVQTTATGLLHAFGRLLWLECSPAGKEGAFSVWFSWVRGLGTCAGFALATAVPGNIGRSFGVAFWAGIAGMVILIFGNITSFGAAKAAGLVIEDGETASPAYGWDDDGMDVQGSVIIDTPTQGKI</sequence>
<name>A0ABD1RN04_9LAMI</name>
<evidence type="ECO:0000256" key="1">
    <source>
        <dbReference type="SAM" id="Phobius"/>
    </source>
</evidence>
<keyword evidence="3" id="KW-1185">Reference proteome</keyword>
<feature type="transmembrane region" description="Helical" evidence="1">
    <location>
        <begin position="66"/>
        <end position="88"/>
    </location>
</feature>
<evidence type="ECO:0000313" key="2">
    <source>
        <dbReference type="EMBL" id="KAL2489783.1"/>
    </source>
</evidence>
<dbReference type="PANTHER" id="PTHR37891">
    <property type="entry name" value="OS06G0113900 PROTEIN"/>
    <property type="match status" value="1"/>
</dbReference>
<accession>A0ABD1RN04</accession>
<keyword evidence="1" id="KW-0812">Transmembrane</keyword>
<feature type="transmembrane region" description="Helical" evidence="1">
    <location>
        <begin position="318"/>
        <end position="351"/>
    </location>
</feature>
<feature type="transmembrane region" description="Helical" evidence="1">
    <location>
        <begin position="195"/>
        <end position="214"/>
    </location>
</feature>
<feature type="transmembrane region" description="Helical" evidence="1">
    <location>
        <begin position="139"/>
        <end position="158"/>
    </location>
</feature>
<feature type="transmembrane region" description="Helical" evidence="1">
    <location>
        <begin position="394"/>
        <end position="411"/>
    </location>
</feature>
<comment type="caution">
    <text evidence="2">The sequence shown here is derived from an EMBL/GenBank/DDBJ whole genome shotgun (WGS) entry which is preliminary data.</text>
</comment>
<feature type="transmembrane region" description="Helical" evidence="1">
    <location>
        <begin position="170"/>
        <end position="189"/>
    </location>
</feature>
<feature type="transmembrane region" description="Helical" evidence="1">
    <location>
        <begin position="455"/>
        <end position="475"/>
    </location>
</feature>
<feature type="transmembrane region" description="Helical" evidence="1">
    <location>
        <begin position="240"/>
        <end position="262"/>
    </location>
</feature>
<keyword evidence="1" id="KW-1133">Transmembrane helix</keyword>
<proteinExistence type="predicted"/>
<gene>
    <name evidence="2" type="ORF">Fot_43075</name>
</gene>
<feature type="transmembrane region" description="Helical" evidence="1">
    <location>
        <begin position="274"/>
        <end position="297"/>
    </location>
</feature>
<feature type="transmembrane region" description="Helical" evidence="1">
    <location>
        <begin position="481"/>
        <end position="501"/>
    </location>
</feature>
<dbReference type="PANTHER" id="PTHR37891:SF1">
    <property type="entry name" value="OS06G0113900 PROTEIN"/>
    <property type="match status" value="1"/>
</dbReference>
<dbReference type="EMBL" id="JBFOLJ010000012">
    <property type="protein sequence ID" value="KAL2489783.1"/>
    <property type="molecule type" value="Genomic_DNA"/>
</dbReference>
<dbReference type="Proteomes" id="UP001604277">
    <property type="component" value="Unassembled WGS sequence"/>
</dbReference>
<feature type="transmembrane region" description="Helical" evidence="1">
    <location>
        <begin position="363"/>
        <end position="382"/>
    </location>
</feature>
<reference evidence="3" key="1">
    <citation type="submission" date="2024-07" db="EMBL/GenBank/DDBJ databases">
        <title>Two chromosome-level genome assemblies of Korean endemic species Abeliophyllum distichum and Forsythia ovata (Oleaceae).</title>
        <authorList>
            <person name="Jang H."/>
        </authorList>
    </citation>
    <scope>NUCLEOTIDE SEQUENCE [LARGE SCALE GENOMIC DNA]</scope>
</reference>
<protein>
    <submittedName>
        <fullName evidence="2">Uncharacterized protein</fullName>
    </submittedName>
</protein>
<organism evidence="2 3">
    <name type="scientific">Forsythia ovata</name>
    <dbReference type="NCBI Taxonomy" id="205694"/>
    <lineage>
        <taxon>Eukaryota</taxon>
        <taxon>Viridiplantae</taxon>
        <taxon>Streptophyta</taxon>
        <taxon>Embryophyta</taxon>
        <taxon>Tracheophyta</taxon>
        <taxon>Spermatophyta</taxon>
        <taxon>Magnoliopsida</taxon>
        <taxon>eudicotyledons</taxon>
        <taxon>Gunneridae</taxon>
        <taxon>Pentapetalae</taxon>
        <taxon>asterids</taxon>
        <taxon>lamiids</taxon>
        <taxon>Lamiales</taxon>
        <taxon>Oleaceae</taxon>
        <taxon>Forsythieae</taxon>
        <taxon>Forsythia</taxon>
    </lineage>
</organism>
<dbReference type="AlphaFoldDB" id="A0ABD1RN04"/>
<evidence type="ECO:0000313" key="3">
    <source>
        <dbReference type="Proteomes" id="UP001604277"/>
    </source>
</evidence>
<keyword evidence="1" id="KW-0472">Membrane</keyword>